<evidence type="ECO:0000313" key="2">
    <source>
        <dbReference type="EMBL" id="MFB9993739.1"/>
    </source>
</evidence>
<keyword evidence="2" id="KW-0808">Transferase</keyword>
<dbReference type="GO" id="GO:0016746">
    <property type="term" value="F:acyltransferase activity"/>
    <property type="evidence" value="ECO:0007669"/>
    <property type="project" value="UniProtKB-KW"/>
</dbReference>
<evidence type="ECO:0000259" key="1">
    <source>
        <dbReference type="PROSITE" id="PS51186"/>
    </source>
</evidence>
<dbReference type="Gene3D" id="3.40.630.30">
    <property type="match status" value="1"/>
</dbReference>
<dbReference type="RefSeq" id="WP_380013168.1">
    <property type="nucleotide sequence ID" value="NZ_JBHLYR010000053.1"/>
</dbReference>
<dbReference type="InterPro" id="IPR016181">
    <property type="entry name" value="Acyl_CoA_acyltransferase"/>
</dbReference>
<reference evidence="2 3" key="1">
    <citation type="submission" date="2024-09" db="EMBL/GenBank/DDBJ databases">
        <authorList>
            <person name="Sun Q."/>
            <person name="Mori K."/>
        </authorList>
    </citation>
    <scope>NUCLEOTIDE SEQUENCE [LARGE SCALE GENOMIC DNA]</scope>
    <source>
        <strain evidence="2 3">JCM 13503</strain>
    </source>
</reference>
<dbReference type="PROSITE" id="PS51186">
    <property type="entry name" value="GNAT"/>
    <property type="match status" value="1"/>
</dbReference>
<feature type="domain" description="N-acetyltransferase" evidence="1">
    <location>
        <begin position="12"/>
        <end position="179"/>
    </location>
</feature>
<dbReference type="InterPro" id="IPR000182">
    <property type="entry name" value="GNAT_dom"/>
</dbReference>
<dbReference type="EMBL" id="JBHLYR010000053">
    <property type="protein sequence ID" value="MFB9993739.1"/>
    <property type="molecule type" value="Genomic_DNA"/>
</dbReference>
<dbReference type="EC" id="2.3.-.-" evidence="2"/>
<accession>A0ABV6B1V6</accession>
<dbReference type="SUPFAM" id="SSF55729">
    <property type="entry name" value="Acyl-CoA N-acyltransferases (Nat)"/>
    <property type="match status" value="1"/>
</dbReference>
<dbReference type="PANTHER" id="PTHR43792">
    <property type="entry name" value="GNAT FAMILY, PUTATIVE (AFU_ORTHOLOGUE AFUA_3G00765)-RELATED-RELATED"/>
    <property type="match status" value="1"/>
</dbReference>
<dbReference type="PANTHER" id="PTHR43792:SF16">
    <property type="entry name" value="N-ACETYLTRANSFERASE DOMAIN-CONTAINING PROTEIN"/>
    <property type="match status" value="1"/>
</dbReference>
<dbReference type="Pfam" id="PF13302">
    <property type="entry name" value="Acetyltransf_3"/>
    <property type="match status" value="1"/>
</dbReference>
<organism evidence="2 3">
    <name type="scientific">Deinococcus oregonensis</name>
    <dbReference type="NCBI Taxonomy" id="1805970"/>
    <lineage>
        <taxon>Bacteria</taxon>
        <taxon>Thermotogati</taxon>
        <taxon>Deinococcota</taxon>
        <taxon>Deinococci</taxon>
        <taxon>Deinococcales</taxon>
        <taxon>Deinococcaceae</taxon>
        <taxon>Deinococcus</taxon>
    </lineage>
</organism>
<evidence type="ECO:0000313" key="3">
    <source>
        <dbReference type="Proteomes" id="UP001589733"/>
    </source>
</evidence>
<protein>
    <submittedName>
        <fullName evidence="2">GNAT family N-acetyltransferase</fullName>
        <ecNumber evidence="2">2.3.-.-</ecNumber>
    </submittedName>
</protein>
<dbReference type="InterPro" id="IPR051531">
    <property type="entry name" value="N-acetyltransferase"/>
</dbReference>
<gene>
    <name evidence="2" type="ORF">ACFFLM_17405</name>
</gene>
<sequence>MHLAPILHTERLLLRGHQEQDLDDCAALWSDPEVTRYTTGVPLARQEVWTRLLRHPGHWALFGFGYWLAFDRASGRFAGEVGIARFKRDLLLDRPALDPVPEAGWVFMPWCHGQGLASEAVRAVLEWRDTSLSPGSTFCIIQPENAPSLRLAQKVGFELDQVASHAGRDWQVLMRHADAVSSPAAQSTSHG</sequence>
<comment type="caution">
    <text evidence="2">The sequence shown here is derived from an EMBL/GenBank/DDBJ whole genome shotgun (WGS) entry which is preliminary data.</text>
</comment>
<keyword evidence="3" id="KW-1185">Reference proteome</keyword>
<keyword evidence="2" id="KW-0012">Acyltransferase</keyword>
<name>A0ABV6B1V6_9DEIO</name>
<proteinExistence type="predicted"/>
<dbReference type="Proteomes" id="UP001589733">
    <property type="component" value="Unassembled WGS sequence"/>
</dbReference>